<feature type="compositionally biased region" description="Polar residues" evidence="1">
    <location>
        <begin position="41"/>
        <end position="51"/>
    </location>
</feature>
<evidence type="ECO:0000256" key="1">
    <source>
        <dbReference type="SAM" id="MobiDB-lite"/>
    </source>
</evidence>
<reference evidence="2" key="1">
    <citation type="submission" date="2020-10" db="EMBL/GenBank/DDBJ databases">
        <authorList>
            <person name="Han B."/>
            <person name="Lu T."/>
            <person name="Zhao Q."/>
            <person name="Huang X."/>
            <person name="Zhao Y."/>
        </authorList>
    </citation>
    <scope>NUCLEOTIDE SEQUENCE</scope>
</reference>
<comment type="caution">
    <text evidence="2">The sequence shown here is derived from an EMBL/GenBank/DDBJ whole genome shotgun (WGS) entry which is preliminary data.</text>
</comment>
<gene>
    <name evidence="2" type="ORF">NCGR_LOCUS60327</name>
</gene>
<organism evidence="2 3">
    <name type="scientific">Miscanthus lutarioriparius</name>
    <dbReference type="NCBI Taxonomy" id="422564"/>
    <lineage>
        <taxon>Eukaryota</taxon>
        <taxon>Viridiplantae</taxon>
        <taxon>Streptophyta</taxon>
        <taxon>Embryophyta</taxon>
        <taxon>Tracheophyta</taxon>
        <taxon>Spermatophyta</taxon>
        <taxon>Magnoliopsida</taxon>
        <taxon>Liliopsida</taxon>
        <taxon>Poales</taxon>
        <taxon>Poaceae</taxon>
        <taxon>PACMAD clade</taxon>
        <taxon>Panicoideae</taxon>
        <taxon>Andropogonodae</taxon>
        <taxon>Andropogoneae</taxon>
        <taxon>Saccharinae</taxon>
        <taxon>Miscanthus</taxon>
    </lineage>
</organism>
<dbReference type="EMBL" id="CAJGYO010000018">
    <property type="protein sequence ID" value="CAD6336229.1"/>
    <property type="molecule type" value="Genomic_DNA"/>
</dbReference>
<dbReference type="Proteomes" id="UP000604825">
    <property type="component" value="Unassembled WGS sequence"/>
</dbReference>
<protein>
    <submittedName>
        <fullName evidence="2">Uncharacterized protein</fullName>
    </submittedName>
</protein>
<accession>A0A811S3W3</accession>
<dbReference type="AlphaFoldDB" id="A0A811S3W3"/>
<proteinExistence type="predicted"/>
<feature type="region of interest" description="Disordered" evidence="1">
    <location>
        <begin position="38"/>
        <end position="57"/>
    </location>
</feature>
<keyword evidence="3" id="KW-1185">Reference proteome</keyword>
<sequence>MTRSSSKHRSAAAALTRRDMPTGLARARYWHWHGRLRATPASGSAKQSSSRALGGRSSPCRAVECVTVCTGGSGGRRAGFARVGWGAGRAPVVATAAFLSRTVFFPASG</sequence>
<evidence type="ECO:0000313" key="2">
    <source>
        <dbReference type="EMBL" id="CAD6336229.1"/>
    </source>
</evidence>
<name>A0A811S3W3_9POAL</name>
<evidence type="ECO:0000313" key="3">
    <source>
        <dbReference type="Proteomes" id="UP000604825"/>
    </source>
</evidence>